<evidence type="ECO:0000313" key="1">
    <source>
        <dbReference type="EMBL" id="PIR93250.1"/>
    </source>
</evidence>
<proteinExistence type="predicted"/>
<accession>A0A2H0V4G9</accession>
<evidence type="ECO:0000313" key="2">
    <source>
        <dbReference type="Proteomes" id="UP000228626"/>
    </source>
</evidence>
<dbReference type="AlphaFoldDB" id="A0A2H0V4G9"/>
<name>A0A2H0V4G9_9BACT</name>
<reference evidence="2" key="1">
    <citation type="submission" date="2017-09" db="EMBL/GenBank/DDBJ databases">
        <title>Depth-based differentiation of microbial function through sediment-hosted aquifers and enrichment of novel symbionts in the deep terrestrial subsurface.</title>
        <authorList>
            <person name="Probst A.J."/>
            <person name="Ladd B."/>
            <person name="Jarett J.K."/>
            <person name="Geller-Mcgrath D.E."/>
            <person name="Sieber C.M.K."/>
            <person name="Emerson J.B."/>
            <person name="Anantharaman K."/>
            <person name="Thomas B.C."/>
            <person name="Malmstrom R."/>
            <person name="Stieglmeier M."/>
            <person name="Klingl A."/>
            <person name="Woyke T."/>
            <person name="Ryan C.M."/>
            <person name="Banfield J.F."/>
        </authorList>
    </citation>
    <scope>NUCLEOTIDE SEQUENCE [LARGE SCALE GENOMIC DNA]</scope>
</reference>
<dbReference type="EMBL" id="PFAR01000022">
    <property type="protein sequence ID" value="PIR93250.1"/>
    <property type="molecule type" value="Genomic_DNA"/>
</dbReference>
<gene>
    <name evidence="1" type="ORF">COT99_01725</name>
</gene>
<organism evidence="1 2">
    <name type="scientific">Candidatus Falkowbacteria bacterium CG10_big_fil_rev_8_21_14_0_10_43_10</name>
    <dbReference type="NCBI Taxonomy" id="1974567"/>
    <lineage>
        <taxon>Bacteria</taxon>
        <taxon>Candidatus Falkowiibacteriota</taxon>
    </lineage>
</organism>
<protein>
    <submittedName>
        <fullName evidence="1">Uncharacterized protein</fullName>
    </submittedName>
</protein>
<comment type="caution">
    <text evidence="1">The sequence shown here is derived from an EMBL/GenBank/DDBJ whole genome shotgun (WGS) entry which is preliminary data.</text>
</comment>
<dbReference type="Proteomes" id="UP000228626">
    <property type="component" value="Unassembled WGS sequence"/>
</dbReference>
<sequence>MNNLALAYTEDIDSLRRSLSQKPHITLDEFHYLIECEVSCFQWLESQKEKCAINPEEAFDIWKQRHGDNFLGYWGGRIIVYA</sequence>